<keyword evidence="1" id="KW-0812">Transmembrane</keyword>
<name>A0ABW0Z896_9ACTN</name>
<keyword evidence="1" id="KW-0472">Membrane</keyword>
<evidence type="ECO:0000256" key="1">
    <source>
        <dbReference type="SAM" id="Phobius"/>
    </source>
</evidence>
<organism evidence="2 3">
    <name type="scientific">Streptomyces gamaensis</name>
    <dbReference type="NCBI Taxonomy" id="1763542"/>
    <lineage>
        <taxon>Bacteria</taxon>
        <taxon>Bacillati</taxon>
        <taxon>Actinomycetota</taxon>
        <taxon>Actinomycetes</taxon>
        <taxon>Kitasatosporales</taxon>
        <taxon>Streptomycetaceae</taxon>
        <taxon>Streptomyces</taxon>
    </lineage>
</organism>
<evidence type="ECO:0000313" key="3">
    <source>
        <dbReference type="Proteomes" id="UP001596083"/>
    </source>
</evidence>
<evidence type="ECO:0000313" key="2">
    <source>
        <dbReference type="EMBL" id="MFC5724337.1"/>
    </source>
</evidence>
<feature type="transmembrane region" description="Helical" evidence="1">
    <location>
        <begin position="37"/>
        <end position="59"/>
    </location>
</feature>
<sequence>MHPPVISTDTWWILAAVSTALYLAVCIPVMPTQKYRIRAACLPLIGLLYLSVAAALRGHDLDKTLSLHATVMLAFVFGLLGRAKEVKEAAEAQEKAIGGQTAPAPRRLTVQLSASALAGLLLWLWLRWG</sequence>
<feature type="transmembrane region" description="Helical" evidence="1">
    <location>
        <begin position="65"/>
        <end position="83"/>
    </location>
</feature>
<dbReference type="Proteomes" id="UP001596083">
    <property type="component" value="Unassembled WGS sequence"/>
</dbReference>
<feature type="transmembrane region" description="Helical" evidence="1">
    <location>
        <begin position="108"/>
        <end position="126"/>
    </location>
</feature>
<dbReference type="EMBL" id="JBHSPB010000026">
    <property type="protein sequence ID" value="MFC5724337.1"/>
    <property type="molecule type" value="Genomic_DNA"/>
</dbReference>
<reference evidence="3" key="1">
    <citation type="journal article" date="2019" name="Int. J. Syst. Evol. Microbiol.">
        <title>The Global Catalogue of Microorganisms (GCM) 10K type strain sequencing project: providing services to taxonomists for standard genome sequencing and annotation.</title>
        <authorList>
            <consortium name="The Broad Institute Genomics Platform"/>
            <consortium name="The Broad Institute Genome Sequencing Center for Infectious Disease"/>
            <person name="Wu L."/>
            <person name="Ma J."/>
        </authorList>
    </citation>
    <scope>NUCLEOTIDE SEQUENCE [LARGE SCALE GENOMIC DNA]</scope>
    <source>
        <strain evidence="3">CGMCC 4.7304</strain>
    </source>
</reference>
<proteinExistence type="predicted"/>
<keyword evidence="3" id="KW-1185">Reference proteome</keyword>
<keyword evidence="1" id="KW-1133">Transmembrane helix</keyword>
<comment type="caution">
    <text evidence="2">The sequence shown here is derived from an EMBL/GenBank/DDBJ whole genome shotgun (WGS) entry which is preliminary data.</text>
</comment>
<feature type="transmembrane region" description="Helical" evidence="1">
    <location>
        <begin position="12"/>
        <end position="30"/>
    </location>
</feature>
<protein>
    <recommendedName>
        <fullName evidence="4">DUF5134 domain-containing protein</fullName>
    </recommendedName>
</protein>
<gene>
    <name evidence="2" type="ORF">ACFP1Z_29705</name>
</gene>
<accession>A0ABW0Z896</accession>
<evidence type="ECO:0008006" key="4">
    <source>
        <dbReference type="Google" id="ProtNLM"/>
    </source>
</evidence>
<dbReference type="RefSeq" id="WP_390320800.1">
    <property type="nucleotide sequence ID" value="NZ_JBHSPB010000026.1"/>
</dbReference>